<dbReference type="EMBL" id="HADZ01016475">
    <property type="protein sequence ID" value="SBP80416.1"/>
    <property type="molecule type" value="Transcribed_RNA"/>
</dbReference>
<organism evidence="2">
    <name type="scientific">Nothobranchius kadleci</name>
    <name type="common">African annual killifish</name>
    <dbReference type="NCBI Taxonomy" id="1051664"/>
    <lineage>
        <taxon>Eukaryota</taxon>
        <taxon>Metazoa</taxon>
        <taxon>Chordata</taxon>
        <taxon>Craniata</taxon>
        <taxon>Vertebrata</taxon>
        <taxon>Euteleostomi</taxon>
        <taxon>Actinopterygii</taxon>
        <taxon>Neopterygii</taxon>
        <taxon>Teleostei</taxon>
        <taxon>Neoteleostei</taxon>
        <taxon>Acanthomorphata</taxon>
        <taxon>Ovalentaria</taxon>
        <taxon>Atherinomorphae</taxon>
        <taxon>Cyprinodontiformes</taxon>
        <taxon>Nothobranchiidae</taxon>
        <taxon>Nothobranchius</taxon>
    </lineage>
</organism>
<proteinExistence type="predicted"/>
<name>A0A1A8CNW7_NOTKA</name>
<reference evidence="2" key="1">
    <citation type="submission" date="2016-05" db="EMBL/GenBank/DDBJ databases">
        <authorList>
            <person name="Lavstsen T."/>
            <person name="Jespersen J.S."/>
        </authorList>
    </citation>
    <scope>NUCLEOTIDE SEQUENCE</scope>
    <source>
        <tissue evidence="2">Brain</tissue>
    </source>
</reference>
<reference evidence="2" key="2">
    <citation type="submission" date="2016-06" db="EMBL/GenBank/DDBJ databases">
        <title>The genome of a short-lived fish provides insights into sex chromosome evolution and the genetic control of aging.</title>
        <authorList>
            <person name="Reichwald K."/>
            <person name="Felder M."/>
            <person name="Petzold A."/>
            <person name="Koch P."/>
            <person name="Groth M."/>
            <person name="Platzer M."/>
        </authorList>
    </citation>
    <scope>NUCLEOTIDE SEQUENCE</scope>
    <source>
        <tissue evidence="2">Brain</tissue>
    </source>
</reference>
<feature type="non-terminal residue" evidence="2">
    <location>
        <position position="1"/>
    </location>
</feature>
<gene>
    <name evidence="2" type="primary">Nfu_g_1_008066</name>
</gene>
<feature type="non-terminal residue" evidence="2">
    <location>
        <position position="118"/>
    </location>
</feature>
<dbReference type="AlphaFoldDB" id="A0A1A8CNW7"/>
<protein>
    <submittedName>
        <fullName evidence="2">Uncharacterized protein</fullName>
    </submittedName>
</protein>
<evidence type="ECO:0000256" key="1">
    <source>
        <dbReference type="SAM" id="MobiDB-lite"/>
    </source>
</evidence>
<feature type="region of interest" description="Disordered" evidence="1">
    <location>
        <begin position="70"/>
        <end position="118"/>
    </location>
</feature>
<sequence length="118" mass="12956">EGDRYRFFSGLQLVAGRPPSHPDPQRPSLGYRDITIQHICGVEGVLPPGEGQLGLYLHLNHRRSWREAADAGNRLPDGGSCQHSGFLSGAPRGIPRRALQTQPGKDQHRCSHSRAYGP</sequence>
<evidence type="ECO:0000313" key="2">
    <source>
        <dbReference type="EMBL" id="SBP80416.1"/>
    </source>
</evidence>
<accession>A0A1A8CNW7</accession>